<dbReference type="AlphaFoldDB" id="A0A139L1L7"/>
<dbReference type="Pfam" id="PF00132">
    <property type="entry name" value="Hexapep"/>
    <property type="match status" value="1"/>
</dbReference>
<dbReference type="PROSITE" id="PS00101">
    <property type="entry name" value="HEXAPEP_TRANSFERASES"/>
    <property type="match status" value="1"/>
</dbReference>
<dbReference type="CDD" id="cd03354">
    <property type="entry name" value="LbH_SAT"/>
    <property type="match status" value="1"/>
</dbReference>
<evidence type="ECO:0000256" key="3">
    <source>
        <dbReference type="ARBA" id="ARBA00022737"/>
    </source>
</evidence>
<dbReference type="SUPFAM" id="SSF51161">
    <property type="entry name" value="Trimeric LpxA-like enzymes"/>
    <property type="match status" value="1"/>
</dbReference>
<keyword evidence="4" id="KW-0012">Acyltransferase</keyword>
<comment type="similarity">
    <text evidence="1">Belongs to the transferase hexapeptide repeat family.</text>
</comment>
<reference evidence="5 7" key="1">
    <citation type="journal article" date="2019" name="Nat. Med.">
        <title>A library of human gut bacterial isolates paired with longitudinal multiomics data enables mechanistic microbiome research.</title>
        <authorList>
            <person name="Poyet M."/>
            <person name="Groussin M."/>
            <person name="Gibbons S.M."/>
            <person name="Avila-Pacheco J."/>
            <person name="Jiang X."/>
            <person name="Kearney S.M."/>
            <person name="Perrotta A.R."/>
            <person name="Berdy B."/>
            <person name="Zhao S."/>
            <person name="Lieberman T.D."/>
            <person name="Swanson P.K."/>
            <person name="Smith M."/>
            <person name="Roesemann S."/>
            <person name="Alexander J.E."/>
            <person name="Rich S.A."/>
            <person name="Livny J."/>
            <person name="Vlamakis H."/>
            <person name="Clish C."/>
            <person name="Bullock K."/>
            <person name="Deik A."/>
            <person name="Scott J."/>
            <person name="Pierce K.A."/>
            <person name="Xavier R.J."/>
            <person name="Alm E.J."/>
        </authorList>
    </citation>
    <scope>NUCLEOTIDE SEQUENCE [LARGE SCALE GENOMIC DNA]</scope>
    <source>
        <strain evidence="5 7">BIOML-A165</strain>
    </source>
</reference>
<evidence type="ECO:0000256" key="1">
    <source>
        <dbReference type="ARBA" id="ARBA00007274"/>
    </source>
</evidence>
<keyword evidence="3" id="KW-0677">Repeat</keyword>
<dbReference type="InterPro" id="IPR001451">
    <property type="entry name" value="Hexapep"/>
</dbReference>
<dbReference type="RefSeq" id="WP_055229204.1">
    <property type="nucleotide sequence ID" value="NZ_CP083680.1"/>
</dbReference>
<dbReference type="PANTHER" id="PTHR42811">
    <property type="entry name" value="SERINE ACETYLTRANSFERASE"/>
    <property type="match status" value="1"/>
</dbReference>
<protein>
    <submittedName>
        <fullName evidence="5">Serine acetyltransferase</fullName>
    </submittedName>
</protein>
<evidence type="ECO:0000313" key="7">
    <source>
        <dbReference type="Proteomes" id="UP000460317"/>
    </source>
</evidence>
<dbReference type="InterPro" id="IPR011004">
    <property type="entry name" value="Trimer_LpxA-like_sf"/>
</dbReference>
<reference evidence="6 8" key="2">
    <citation type="submission" date="2021-06" db="EMBL/GenBank/DDBJ databases">
        <title>Interrogation of the integrated mobile genetic elements in gut-associated Bacteroides with a consensus prediction approach.</title>
        <authorList>
            <person name="Campbell D.E."/>
            <person name="Leigh J.R."/>
            <person name="Kim T."/>
            <person name="England W."/>
            <person name="Whitaker R.J."/>
            <person name="Degnan P.H."/>
        </authorList>
    </citation>
    <scope>NUCLEOTIDE SEQUENCE [LARGE SCALE GENOMIC DNA]</scope>
    <source>
        <strain evidence="6 8">WAL8669</strain>
    </source>
</reference>
<evidence type="ECO:0000313" key="6">
    <source>
        <dbReference type="EMBL" id="UYU65085.1"/>
    </source>
</evidence>
<dbReference type="EMBL" id="WCSB01000001">
    <property type="protein sequence ID" value="KAB4455429.1"/>
    <property type="molecule type" value="Genomic_DNA"/>
</dbReference>
<organism evidence="5 7">
    <name type="scientific">Bacteroides thetaiotaomicron</name>
    <dbReference type="NCBI Taxonomy" id="818"/>
    <lineage>
        <taxon>Bacteria</taxon>
        <taxon>Pseudomonadati</taxon>
        <taxon>Bacteroidota</taxon>
        <taxon>Bacteroidia</taxon>
        <taxon>Bacteroidales</taxon>
        <taxon>Bacteroidaceae</taxon>
        <taxon>Bacteroides</taxon>
    </lineage>
</organism>
<evidence type="ECO:0000256" key="2">
    <source>
        <dbReference type="ARBA" id="ARBA00022679"/>
    </source>
</evidence>
<dbReference type="Proteomes" id="UP001156218">
    <property type="component" value="Chromosome"/>
</dbReference>
<name>A0A139L1L7_BACT4</name>
<dbReference type="GO" id="GO:0016746">
    <property type="term" value="F:acyltransferase activity"/>
    <property type="evidence" value="ECO:0007669"/>
    <property type="project" value="UniProtKB-KW"/>
</dbReference>
<evidence type="ECO:0000313" key="5">
    <source>
        <dbReference type="EMBL" id="KAB4455429.1"/>
    </source>
</evidence>
<gene>
    <name evidence="5" type="ORF">GAN93_00045</name>
    <name evidence="6" type="ORF">KQP68_16025</name>
</gene>
<accession>A0A139L1L7</accession>
<dbReference type="Gene3D" id="2.160.10.10">
    <property type="entry name" value="Hexapeptide repeat proteins"/>
    <property type="match status" value="1"/>
</dbReference>
<dbReference type="InterPro" id="IPR018357">
    <property type="entry name" value="Hexapep_transf_CS"/>
</dbReference>
<dbReference type="InterPro" id="IPR045304">
    <property type="entry name" value="LbH_SAT"/>
</dbReference>
<sequence>MMHLRDYIHSDRINNFSCFSKSYLLDYLLQTEQYWIGKYVRTLRKEEFYTFYRKNKFLRYYYFRKKNILGRKLGFFIGAGCFDAGLKIYHYGSIIVNPKSRIGKNCTIHGNCCIGSKGGIPDDSPVIGDNVDIGQNAQILGGITVADGVRIGAGAIVTKSILIPDVTVVGIPAKVIEK</sequence>
<evidence type="ECO:0000313" key="8">
    <source>
        <dbReference type="Proteomes" id="UP001156218"/>
    </source>
</evidence>
<proteinExistence type="inferred from homology"/>
<keyword evidence="2 5" id="KW-0808">Transferase</keyword>
<dbReference type="Proteomes" id="UP000460317">
    <property type="component" value="Unassembled WGS sequence"/>
</dbReference>
<evidence type="ECO:0000256" key="4">
    <source>
        <dbReference type="ARBA" id="ARBA00023315"/>
    </source>
</evidence>
<dbReference type="EMBL" id="CP083680">
    <property type="protein sequence ID" value="UYU65085.1"/>
    <property type="molecule type" value="Genomic_DNA"/>
</dbReference>